<evidence type="ECO:0000256" key="3">
    <source>
        <dbReference type="ARBA" id="ARBA00023125"/>
    </source>
</evidence>
<sequence>MNERKLKVMEAAHSLFVKKGYAATSVQDILEKSSISKGTFYNYFPSKSELLMSIFDKINHETNKRRTEVLAGRPVHDKEVFIEQIKVKMEVNKENNLFVLFQGVFVSDDAELKKFVKQHHFNELCWTQRRLIEVFNDDVRPYSADLAITLYGVVQNTVHFLVAAEERVELDAIIRYALRRVETSVNDVIQTKDMLLDSRILERLQPEFALNREKKKSALMQKIGVMQESAGDEQRELLSFLQDELRSAAPRCRVIEAVLEGVAENKDLKALINGFLHE</sequence>
<keyword evidence="8" id="KW-1185">Reference proteome</keyword>
<evidence type="ECO:0000256" key="4">
    <source>
        <dbReference type="ARBA" id="ARBA00023163"/>
    </source>
</evidence>
<dbReference type="RefSeq" id="WP_076766073.1">
    <property type="nucleotide sequence ID" value="NZ_MSFI01000018.1"/>
</dbReference>
<evidence type="ECO:0000259" key="6">
    <source>
        <dbReference type="PROSITE" id="PS50977"/>
    </source>
</evidence>
<dbReference type="EMBL" id="MSFI01000018">
    <property type="protein sequence ID" value="OMP66756.1"/>
    <property type="molecule type" value="Genomic_DNA"/>
</dbReference>
<dbReference type="Gene3D" id="1.10.357.10">
    <property type="entry name" value="Tetracycline Repressor, domain 2"/>
    <property type="match status" value="1"/>
</dbReference>
<evidence type="ECO:0000256" key="1">
    <source>
        <dbReference type="ARBA" id="ARBA00022491"/>
    </source>
</evidence>
<evidence type="ECO:0000313" key="8">
    <source>
        <dbReference type="Proteomes" id="UP000188613"/>
    </source>
</evidence>
<dbReference type="InterPro" id="IPR001647">
    <property type="entry name" value="HTH_TetR"/>
</dbReference>
<keyword evidence="1" id="KW-0678">Repressor</keyword>
<protein>
    <recommendedName>
        <fullName evidence="6">HTH tetR-type domain-containing protein</fullName>
    </recommendedName>
</protein>
<dbReference type="InterPro" id="IPR023772">
    <property type="entry name" value="DNA-bd_HTH_TetR-type_CS"/>
</dbReference>
<keyword evidence="2" id="KW-0805">Transcription regulation</keyword>
<dbReference type="OrthoDB" id="9812993at2"/>
<dbReference type="PANTHER" id="PTHR43479">
    <property type="entry name" value="ACREF/ENVCD OPERON REPRESSOR-RELATED"/>
    <property type="match status" value="1"/>
</dbReference>
<dbReference type="AlphaFoldDB" id="A0A1V2A709"/>
<dbReference type="SUPFAM" id="SSF46689">
    <property type="entry name" value="Homeodomain-like"/>
    <property type="match status" value="1"/>
</dbReference>
<dbReference type="PROSITE" id="PS50977">
    <property type="entry name" value="HTH_TETR_2"/>
    <property type="match status" value="1"/>
</dbReference>
<dbReference type="InterPro" id="IPR009057">
    <property type="entry name" value="Homeodomain-like_sf"/>
</dbReference>
<reference evidence="7 8" key="1">
    <citation type="submission" date="2016-12" db="EMBL/GenBank/DDBJ databases">
        <title>Domibacillus sp. SAB 38T whole genome sequencing.</title>
        <authorList>
            <person name="Verma A."/>
            <person name="Ojha A.K."/>
            <person name="Krishnamurthi S."/>
        </authorList>
    </citation>
    <scope>NUCLEOTIDE SEQUENCE [LARGE SCALE GENOMIC DNA]</scope>
    <source>
        <strain evidence="7 8">SAB 38</strain>
    </source>
</reference>
<dbReference type="PRINTS" id="PR00455">
    <property type="entry name" value="HTHTETR"/>
</dbReference>
<dbReference type="PROSITE" id="PS01081">
    <property type="entry name" value="HTH_TETR_1"/>
    <property type="match status" value="1"/>
</dbReference>
<name>A0A1V2A709_9BACI</name>
<organism evidence="7 8">
    <name type="scientific">Domibacillus epiphyticus</name>
    <dbReference type="NCBI Taxonomy" id="1714355"/>
    <lineage>
        <taxon>Bacteria</taxon>
        <taxon>Bacillati</taxon>
        <taxon>Bacillota</taxon>
        <taxon>Bacilli</taxon>
        <taxon>Bacillales</taxon>
        <taxon>Bacillaceae</taxon>
        <taxon>Domibacillus</taxon>
    </lineage>
</organism>
<evidence type="ECO:0000256" key="5">
    <source>
        <dbReference type="PROSITE-ProRule" id="PRU00335"/>
    </source>
</evidence>
<feature type="DNA-binding region" description="H-T-H motif" evidence="5">
    <location>
        <begin position="25"/>
        <end position="44"/>
    </location>
</feature>
<accession>A0A1V2A709</accession>
<dbReference type="Proteomes" id="UP000188613">
    <property type="component" value="Unassembled WGS sequence"/>
</dbReference>
<proteinExistence type="predicted"/>
<dbReference type="GO" id="GO:0003677">
    <property type="term" value="F:DNA binding"/>
    <property type="evidence" value="ECO:0007669"/>
    <property type="project" value="UniProtKB-UniRule"/>
</dbReference>
<comment type="caution">
    <text evidence="7">The sequence shown here is derived from an EMBL/GenBank/DDBJ whole genome shotgun (WGS) entry which is preliminary data.</text>
</comment>
<feature type="domain" description="HTH tetR-type" evidence="6">
    <location>
        <begin position="2"/>
        <end position="62"/>
    </location>
</feature>
<keyword evidence="4" id="KW-0804">Transcription</keyword>
<dbReference type="InterPro" id="IPR050624">
    <property type="entry name" value="HTH-type_Tx_Regulator"/>
</dbReference>
<evidence type="ECO:0000313" key="7">
    <source>
        <dbReference type="EMBL" id="OMP66756.1"/>
    </source>
</evidence>
<dbReference type="FunFam" id="1.10.10.60:FF:000141">
    <property type="entry name" value="TetR family transcriptional regulator"/>
    <property type="match status" value="1"/>
</dbReference>
<keyword evidence="3 5" id="KW-0238">DNA-binding</keyword>
<dbReference type="STRING" id="1714355.BTO28_10670"/>
<gene>
    <name evidence="7" type="ORF">BTO28_10670</name>
</gene>
<dbReference type="PANTHER" id="PTHR43479:SF22">
    <property type="entry name" value="TRANSCRIPTIONAL REGULATOR, TETR FAMILY"/>
    <property type="match status" value="1"/>
</dbReference>
<dbReference type="GO" id="GO:0045892">
    <property type="term" value="P:negative regulation of DNA-templated transcription"/>
    <property type="evidence" value="ECO:0007669"/>
    <property type="project" value="UniProtKB-ARBA"/>
</dbReference>
<dbReference type="Pfam" id="PF00440">
    <property type="entry name" value="TetR_N"/>
    <property type="match status" value="1"/>
</dbReference>
<evidence type="ECO:0000256" key="2">
    <source>
        <dbReference type="ARBA" id="ARBA00023015"/>
    </source>
</evidence>